<feature type="compositionally biased region" description="Polar residues" evidence="1">
    <location>
        <begin position="17"/>
        <end position="32"/>
    </location>
</feature>
<accession>A0A8J8NRX2</accession>
<gene>
    <name evidence="2" type="ORF">FGO68_gene10229</name>
</gene>
<comment type="caution">
    <text evidence="2">The sequence shown here is derived from an EMBL/GenBank/DDBJ whole genome shotgun (WGS) entry which is preliminary data.</text>
</comment>
<reference evidence="2" key="1">
    <citation type="submission" date="2019-06" db="EMBL/GenBank/DDBJ databases">
        <authorList>
            <person name="Zheng W."/>
        </authorList>
    </citation>
    <scope>NUCLEOTIDE SEQUENCE</scope>
    <source>
        <strain evidence="2">QDHG01</strain>
    </source>
</reference>
<proteinExistence type="predicted"/>
<dbReference type="EMBL" id="RRYP01009219">
    <property type="protein sequence ID" value="TNV79209.1"/>
    <property type="molecule type" value="Genomic_DNA"/>
</dbReference>
<organism evidence="2 3">
    <name type="scientific">Halteria grandinella</name>
    <dbReference type="NCBI Taxonomy" id="5974"/>
    <lineage>
        <taxon>Eukaryota</taxon>
        <taxon>Sar</taxon>
        <taxon>Alveolata</taxon>
        <taxon>Ciliophora</taxon>
        <taxon>Intramacronucleata</taxon>
        <taxon>Spirotrichea</taxon>
        <taxon>Stichotrichia</taxon>
        <taxon>Sporadotrichida</taxon>
        <taxon>Halteriidae</taxon>
        <taxon>Halteria</taxon>
    </lineage>
</organism>
<sequence length="90" mass="10333">MHNSQYGSPTKKRPPQMATSRNSCPQNWSRGNTMCPSKTMTLVIWRMSTLPWILMTELIKNQSLAILILVGKRPSQESRCPWAIIYQSPK</sequence>
<dbReference type="AlphaFoldDB" id="A0A8J8NRX2"/>
<evidence type="ECO:0000256" key="1">
    <source>
        <dbReference type="SAM" id="MobiDB-lite"/>
    </source>
</evidence>
<feature type="region of interest" description="Disordered" evidence="1">
    <location>
        <begin position="1"/>
        <end position="32"/>
    </location>
</feature>
<protein>
    <submittedName>
        <fullName evidence="2">Uncharacterized protein</fullName>
    </submittedName>
</protein>
<keyword evidence="3" id="KW-1185">Reference proteome</keyword>
<evidence type="ECO:0000313" key="2">
    <source>
        <dbReference type="EMBL" id="TNV79209.1"/>
    </source>
</evidence>
<dbReference type="Proteomes" id="UP000785679">
    <property type="component" value="Unassembled WGS sequence"/>
</dbReference>
<name>A0A8J8NRX2_HALGN</name>
<evidence type="ECO:0000313" key="3">
    <source>
        <dbReference type="Proteomes" id="UP000785679"/>
    </source>
</evidence>